<dbReference type="Gene3D" id="3.40.50.300">
    <property type="entry name" value="P-loop containing nucleotide triphosphate hydrolases"/>
    <property type="match status" value="1"/>
</dbReference>
<dbReference type="Pfam" id="PF07683">
    <property type="entry name" value="CobW_C"/>
    <property type="match status" value="1"/>
</dbReference>
<feature type="region of interest" description="Disordered" evidence="1">
    <location>
        <begin position="362"/>
        <end position="398"/>
    </location>
</feature>
<organism evidence="3 4">
    <name type="scientific">Mycolicibacterium hodleri</name>
    <dbReference type="NCBI Taxonomy" id="49897"/>
    <lineage>
        <taxon>Bacteria</taxon>
        <taxon>Bacillati</taxon>
        <taxon>Actinomycetota</taxon>
        <taxon>Actinomycetes</taxon>
        <taxon>Mycobacteriales</taxon>
        <taxon>Mycobacteriaceae</taxon>
        <taxon>Mycolicibacterium</taxon>
    </lineage>
</organism>
<proteinExistence type="predicted"/>
<evidence type="ECO:0000259" key="2">
    <source>
        <dbReference type="SMART" id="SM00833"/>
    </source>
</evidence>
<dbReference type="Proteomes" id="UP000315759">
    <property type="component" value="Unassembled WGS sequence"/>
</dbReference>
<dbReference type="Pfam" id="PF02492">
    <property type="entry name" value="cobW"/>
    <property type="match status" value="1"/>
</dbReference>
<name>A0A544W5Y6_9MYCO</name>
<dbReference type="AlphaFoldDB" id="A0A544W5Y6"/>
<dbReference type="NCBIfam" id="NF047431">
    <property type="entry name" value="hiber_recruit"/>
    <property type="match status" value="1"/>
</dbReference>
<comment type="caution">
    <text evidence="3">The sequence shown here is derived from an EMBL/GenBank/DDBJ whole genome shotgun (WGS) entry which is preliminary data.</text>
</comment>
<dbReference type="InterPro" id="IPR051927">
    <property type="entry name" value="Zn_Chap_cDPG_Synth"/>
</dbReference>
<keyword evidence="4" id="KW-1185">Reference proteome</keyword>
<accession>A0A544W5Y6</accession>
<evidence type="ECO:0000313" key="3">
    <source>
        <dbReference type="EMBL" id="TQR87664.1"/>
    </source>
</evidence>
<evidence type="ECO:0000256" key="1">
    <source>
        <dbReference type="SAM" id="MobiDB-lite"/>
    </source>
</evidence>
<dbReference type="InterPro" id="IPR011629">
    <property type="entry name" value="CobW-like_C"/>
</dbReference>
<dbReference type="SUPFAM" id="SSF90002">
    <property type="entry name" value="Hypothetical protein YjiA, C-terminal domain"/>
    <property type="match status" value="1"/>
</dbReference>
<protein>
    <recommendedName>
        <fullName evidence="2">CobW C-terminal domain-containing protein</fullName>
    </recommendedName>
</protein>
<dbReference type="PANTHER" id="PTHR43603">
    <property type="entry name" value="COBW DOMAIN-CONTAINING PROTEIN DDB_G0274527"/>
    <property type="match status" value="1"/>
</dbReference>
<sequence>MRTPVLLTAGQGDTDAVTGTLMRRPGTLVVAHRFDGHVVRRTLAMLTHGVLDTSETALELAHGCVACTVRNDLLVLLRRLHRRDDVDRIVVHLAPWLEPEPICWAINHVKVSVGPGYLDGPAARDVEVHAVITCVDVERWLPRALGDDELDDGRTVAQVVVGQAEFADVLVPSHPEATTLAVLRRLAPRARITVGTDHVEMALAHLEPDARRGRSDSPHGPLLAGQPPLAGDGAVQLVEFSARRPFHPQRLHAAVDLLLDGVIRTRGRLWLATQSRQAMWLQSAGGGLRVDPAGTWLAAMTPSELAYVDPERRALADLIWSEDHGDRHTSMTVLACGASADDIHSALHAALLTDDEMATPAQWADYPDPFGEWHEDPCDDPTEPATDDATSNRRTTES</sequence>
<dbReference type="InterPro" id="IPR003495">
    <property type="entry name" value="CobW/HypB/UreG_nucleotide-bd"/>
</dbReference>
<evidence type="ECO:0000313" key="4">
    <source>
        <dbReference type="Proteomes" id="UP000315759"/>
    </source>
</evidence>
<dbReference type="EMBL" id="VIFX01000005">
    <property type="protein sequence ID" value="TQR87664.1"/>
    <property type="molecule type" value="Genomic_DNA"/>
</dbReference>
<feature type="compositionally biased region" description="Acidic residues" evidence="1">
    <location>
        <begin position="377"/>
        <end position="386"/>
    </location>
</feature>
<gene>
    <name evidence="3" type="ORF">D8S82_05570</name>
</gene>
<feature type="domain" description="CobW C-terminal" evidence="2">
    <location>
        <begin position="235"/>
        <end position="351"/>
    </location>
</feature>
<dbReference type="InterPro" id="IPR027417">
    <property type="entry name" value="P-loop_NTPase"/>
</dbReference>
<dbReference type="PANTHER" id="PTHR43603:SF1">
    <property type="entry name" value="ZINC-REGULATED GTPASE METALLOPROTEIN ACTIVATOR 1"/>
    <property type="match status" value="1"/>
</dbReference>
<dbReference type="SMART" id="SM00833">
    <property type="entry name" value="CobW_C"/>
    <property type="match status" value="1"/>
</dbReference>
<dbReference type="RefSeq" id="WP_142551117.1">
    <property type="nucleotide sequence ID" value="NZ_VIFX01000005.1"/>
</dbReference>
<reference evidence="3 4" key="1">
    <citation type="submission" date="2018-10" db="EMBL/GenBank/DDBJ databases">
        <title>Draft genome of Mycobacterium hodleri strain B.</title>
        <authorList>
            <person name="Amande T.J."/>
            <person name="Mcgenity T.J."/>
        </authorList>
    </citation>
    <scope>NUCLEOTIDE SEQUENCE [LARGE SCALE GENOMIC DNA]</scope>
    <source>
        <strain evidence="3 4">B</strain>
    </source>
</reference>